<dbReference type="PROSITE" id="PS50072">
    <property type="entry name" value="CSA_PPIASE_2"/>
    <property type="match status" value="1"/>
</dbReference>
<comment type="function">
    <text evidence="2 8">PPIases accelerate the folding of proteins. It catalyzes the cis-trans isomerization of proline imidic peptide bonds in oligopeptides.</text>
</comment>
<accession>A0A6G4X0Y2</accession>
<evidence type="ECO:0000256" key="7">
    <source>
        <dbReference type="ARBA" id="ARBA00023235"/>
    </source>
</evidence>
<dbReference type="RefSeq" id="WP_165300563.1">
    <property type="nucleotide sequence ID" value="NZ_JAAKZZ010000244.1"/>
</dbReference>
<dbReference type="EMBL" id="JAAKZZ010000244">
    <property type="protein sequence ID" value="NGO70913.1"/>
    <property type="molecule type" value="Genomic_DNA"/>
</dbReference>
<keyword evidence="5" id="KW-0963">Cytoplasm</keyword>
<reference evidence="10 11" key="1">
    <citation type="submission" date="2020-02" db="EMBL/GenBank/DDBJ databases">
        <title>Whole-genome analyses of novel actinobacteria.</title>
        <authorList>
            <person name="Sahin N."/>
            <person name="Tatar D."/>
        </authorList>
    </citation>
    <scope>NUCLEOTIDE SEQUENCE [LARGE SCALE GENOMIC DNA]</scope>
    <source>
        <strain evidence="10 11">SB3404</strain>
    </source>
</reference>
<dbReference type="InterPro" id="IPR024936">
    <property type="entry name" value="Cyclophilin-type_PPIase"/>
</dbReference>
<dbReference type="PRINTS" id="PR00153">
    <property type="entry name" value="CSAPPISMRASE"/>
</dbReference>
<evidence type="ECO:0000256" key="5">
    <source>
        <dbReference type="ARBA" id="ARBA00022490"/>
    </source>
</evidence>
<dbReference type="SUPFAM" id="SSF50891">
    <property type="entry name" value="Cyclophilin-like"/>
    <property type="match status" value="1"/>
</dbReference>
<evidence type="ECO:0000256" key="1">
    <source>
        <dbReference type="ARBA" id="ARBA00000971"/>
    </source>
</evidence>
<comment type="similarity">
    <text evidence="4 8">Belongs to the cyclophilin-type PPIase family.</text>
</comment>
<organism evidence="10 11">
    <name type="scientific">Streptomyces boncukensis</name>
    <dbReference type="NCBI Taxonomy" id="2711219"/>
    <lineage>
        <taxon>Bacteria</taxon>
        <taxon>Bacillati</taxon>
        <taxon>Actinomycetota</taxon>
        <taxon>Actinomycetes</taxon>
        <taxon>Kitasatosporales</taxon>
        <taxon>Streptomycetaceae</taxon>
        <taxon>Streptomyces</taxon>
    </lineage>
</organism>
<evidence type="ECO:0000256" key="6">
    <source>
        <dbReference type="ARBA" id="ARBA00023110"/>
    </source>
</evidence>
<dbReference type="GO" id="GO:0006457">
    <property type="term" value="P:protein folding"/>
    <property type="evidence" value="ECO:0007669"/>
    <property type="project" value="InterPro"/>
</dbReference>
<comment type="subcellular location">
    <subcellularLocation>
        <location evidence="3">Cytoplasm</location>
    </subcellularLocation>
</comment>
<dbReference type="GO" id="GO:0003755">
    <property type="term" value="F:peptidyl-prolyl cis-trans isomerase activity"/>
    <property type="evidence" value="ECO:0007669"/>
    <property type="project" value="UniProtKB-UniRule"/>
</dbReference>
<evidence type="ECO:0000313" key="10">
    <source>
        <dbReference type="EMBL" id="NGO70913.1"/>
    </source>
</evidence>
<evidence type="ECO:0000259" key="9">
    <source>
        <dbReference type="PROSITE" id="PS50072"/>
    </source>
</evidence>
<dbReference type="PANTHER" id="PTHR45625:SF4">
    <property type="entry name" value="PEPTIDYLPROLYL ISOMERASE DOMAIN AND WD REPEAT-CONTAINING PROTEIN 1"/>
    <property type="match status" value="1"/>
</dbReference>
<dbReference type="PROSITE" id="PS00170">
    <property type="entry name" value="CSA_PPIASE_1"/>
    <property type="match status" value="1"/>
</dbReference>
<keyword evidence="7 8" id="KW-0413">Isomerase</keyword>
<keyword evidence="11" id="KW-1185">Reference proteome</keyword>
<dbReference type="PANTHER" id="PTHR45625">
    <property type="entry name" value="PEPTIDYL-PROLYL CIS-TRANS ISOMERASE-RELATED"/>
    <property type="match status" value="1"/>
</dbReference>
<dbReference type="GO" id="GO:0005737">
    <property type="term" value="C:cytoplasm"/>
    <property type="evidence" value="ECO:0007669"/>
    <property type="project" value="UniProtKB-SubCell"/>
</dbReference>
<dbReference type="PIRSF" id="PIRSF001467">
    <property type="entry name" value="Peptidylpro_ismrse"/>
    <property type="match status" value="1"/>
</dbReference>
<dbReference type="Pfam" id="PF00160">
    <property type="entry name" value="Pro_isomerase"/>
    <property type="match status" value="1"/>
</dbReference>
<comment type="caution">
    <text evidence="10">The sequence shown here is derived from an EMBL/GenBank/DDBJ whole genome shotgun (WGS) entry which is preliminary data.</text>
</comment>
<keyword evidence="6 8" id="KW-0697">Rotamase</keyword>
<dbReference type="AlphaFoldDB" id="A0A6G4X0Y2"/>
<protein>
    <recommendedName>
        <fullName evidence="8">Peptidyl-prolyl cis-trans isomerase</fullName>
        <shortName evidence="8">PPIase</shortName>
        <ecNumber evidence="8">5.2.1.8</ecNumber>
    </recommendedName>
</protein>
<evidence type="ECO:0000256" key="4">
    <source>
        <dbReference type="ARBA" id="ARBA00007365"/>
    </source>
</evidence>
<evidence type="ECO:0000256" key="2">
    <source>
        <dbReference type="ARBA" id="ARBA00002388"/>
    </source>
</evidence>
<evidence type="ECO:0000256" key="3">
    <source>
        <dbReference type="ARBA" id="ARBA00004496"/>
    </source>
</evidence>
<comment type="catalytic activity">
    <reaction evidence="1 8">
        <text>[protein]-peptidylproline (omega=180) = [protein]-peptidylproline (omega=0)</text>
        <dbReference type="Rhea" id="RHEA:16237"/>
        <dbReference type="Rhea" id="RHEA-COMP:10747"/>
        <dbReference type="Rhea" id="RHEA-COMP:10748"/>
        <dbReference type="ChEBI" id="CHEBI:83833"/>
        <dbReference type="ChEBI" id="CHEBI:83834"/>
        <dbReference type="EC" id="5.2.1.8"/>
    </reaction>
</comment>
<dbReference type="Proteomes" id="UP000477722">
    <property type="component" value="Unassembled WGS sequence"/>
</dbReference>
<name>A0A6G4X0Y2_9ACTN</name>
<evidence type="ECO:0000256" key="8">
    <source>
        <dbReference type="RuleBase" id="RU363019"/>
    </source>
</evidence>
<feature type="domain" description="PPIase cyclophilin-type" evidence="9">
    <location>
        <begin position="11"/>
        <end position="172"/>
    </location>
</feature>
<gene>
    <name evidence="10" type="ORF">G5C65_21650</name>
</gene>
<dbReference type="Gene3D" id="2.40.100.10">
    <property type="entry name" value="Cyclophilin-like"/>
    <property type="match status" value="1"/>
</dbReference>
<dbReference type="InterPro" id="IPR044666">
    <property type="entry name" value="Cyclophilin_A-like"/>
</dbReference>
<dbReference type="EC" id="5.2.1.8" evidence="8"/>
<dbReference type="InterPro" id="IPR020892">
    <property type="entry name" value="Cyclophilin-type_PPIase_CS"/>
</dbReference>
<evidence type="ECO:0000313" key="11">
    <source>
        <dbReference type="Proteomes" id="UP000477722"/>
    </source>
</evidence>
<dbReference type="FunFam" id="2.40.100.10:FF:000028">
    <property type="entry name" value="Peptidyl-prolyl cis-trans isomerase"/>
    <property type="match status" value="1"/>
</dbReference>
<proteinExistence type="inferred from homology"/>
<dbReference type="InterPro" id="IPR002130">
    <property type="entry name" value="Cyclophilin-type_PPIase_dom"/>
</dbReference>
<dbReference type="InterPro" id="IPR029000">
    <property type="entry name" value="Cyclophilin-like_dom_sf"/>
</dbReference>
<sequence length="175" mass="18996">MAEQLYATLKTNHGDIEVRLFPDHAPKTVKNFVELAEGTREWTHPDTGEKAAKKLYDGTVFHRVISGFMIQGGDPLGNGTGGPGYKFGDEIHPDLAFTRPYLLAMANAGPGTNGSQFFITVAPTTWLTGKHTIFGEVADDAGKKVVDKIGGMATNPRTDRPLEDVVINEVVIESR</sequence>